<evidence type="ECO:0000256" key="2">
    <source>
        <dbReference type="ARBA" id="ARBA00009441"/>
    </source>
</evidence>
<dbReference type="InterPro" id="IPR004604">
    <property type="entry name" value="DNA_recomb/repair_RecN"/>
</dbReference>
<evidence type="ECO:0000256" key="10">
    <source>
        <dbReference type="SAM" id="Coils"/>
    </source>
</evidence>
<name>A0AAF0CEL7_9PROT</name>
<evidence type="ECO:0000259" key="12">
    <source>
        <dbReference type="Pfam" id="PF02463"/>
    </source>
</evidence>
<gene>
    <name evidence="13" type="primary">recN</name>
    <name evidence="13" type="ORF">PUV54_10585</name>
</gene>
<reference evidence="13" key="1">
    <citation type="submission" date="2023-02" db="EMBL/GenBank/DDBJ databases">
        <title>Genome sequence of Hyphococcus flavus.</title>
        <authorList>
            <person name="Rong J.-C."/>
            <person name="Zhao Q."/>
            <person name="Yi M."/>
            <person name="Wu J.-Y."/>
        </authorList>
    </citation>
    <scope>NUCLEOTIDE SEQUENCE</scope>
    <source>
        <strain evidence="13">MCCC 1K03223</strain>
    </source>
</reference>
<dbReference type="GO" id="GO:0009432">
    <property type="term" value="P:SOS response"/>
    <property type="evidence" value="ECO:0007669"/>
    <property type="project" value="TreeGrafter"/>
</dbReference>
<dbReference type="GO" id="GO:0006281">
    <property type="term" value="P:DNA repair"/>
    <property type="evidence" value="ECO:0007669"/>
    <property type="project" value="UniProtKB-KW"/>
</dbReference>
<evidence type="ECO:0000256" key="9">
    <source>
        <dbReference type="PIRNR" id="PIRNR003128"/>
    </source>
</evidence>
<keyword evidence="10" id="KW-0175">Coiled coil</keyword>
<evidence type="ECO:0000313" key="14">
    <source>
        <dbReference type="Proteomes" id="UP001214043"/>
    </source>
</evidence>
<evidence type="ECO:0000256" key="7">
    <source>
        <dbReference type="ARBA" id="ARBA00023204"/>
    </source>
</evidence>
<accession>A0AAF0CEL7</accession>
<feature type="domain" description="RecF/RecN/SMC N-terminal" evidence="12">
    <location>
        <begin position="2"/>
        <end position="513"/>
    </location>
</feature>
<dbReference type="EMBL" id="CP118166">
    <property type="protein sequence ID" value="WDI30404.1"/>
    <property type="molecule type" value="Genomic_DNA"/>
</dbReference>
<organism evidence="13 14">
    <name type="scientific">Hyphococcus flavus</name>
    <dbReference type="NCBI Taxonomy" id="1866326"/>
    <lineage>
        <taxon>Bacteria</taxon>
        <taxon>Pseudomonadati</taxon>
        <taxon>Pseudomonadota</taxon>
        <taxon>Alphaproteobacteria</taxon>
        <taxon>Parvularculales</taxon>
        <taxon>Parvularculaceae</taxon>
        <taxon>Hyphococcus</taxon>
    </lineage>
</organism>
<evidence type="ECO:0000256" key="8">
    <source>
        <dbReference type="ARBA" id="ARBA00033408"/>
    </source>
</evidence>
<evidence type="ECO:0000256" key="5">
    <source>
        <dbReference type="ARBA" id="ARBA00022763"/>
    </source>
</evidence>
<dbReference type="PIRSF" id="PIRSF003128">
    <property type="entry name" value="RecN"/>
    <property type="match status" value="1"/>
</dbReference>
<feature type="coiled-coil region" evidence="10">
    <location>
        <begin position="265"/>
        <end position="292"/>
    </location>
</feature>
<dbReference type="NCBIfam" id="TIGR00634">
    <property type="entry name" value="recN"/>
    <property type="match status" value="1"/>
</dbReference>
<dbReference type="FunFam" id="3.40.50.300:FF:000356">
    <property type="entry name" value="DNA repair protein RecN"/>
    <property type="match status" value="1"/>
</dbReference>
<dbReference type="RefSeq" id="WP_274492206.1">
    <property type="nucleotide sequence ID" value="NZ_CP118166.1"/>
</dbReference>
<evidence type="ECO:0000256" key="4">
    <source>
        <dbReference type="ARBA" id="ARBA00022741"/>
    </source>
</evidence>
<dbReference type="InterPro" id="IPR003395">
    <property type="entry name" value="RecF/RecN/SMC_N"/>
</dbReference>
<comment type="function">
    <text evidence="1 9">May be involved in recombinational repair of damaged DNA.</text>
</comment>
<evidence type="ECO:0000256" key="6">
    <source>
        <dbReference type="ARBA" id="ARBA00022840"/>
    </source>
</evidence>
<dbReference type="PANTHER" id="PTHR11059">
    <property type="entry name" value="DNA REPAIR PROTEIN RECN"/>
    <property type="match status" value="1"/>
</dbReference>
<dbReference type="Pfam" id="PF02463">
    <property type="entry name" value="SMC_N"/>
    <property type="match status" value="1"/>
</dbReference>
<dbReference type="GO" id="GO:0006310">
    <property type="term" value="P:DNA recombination"/>
    <property type="evidence" value="ECO:0007669"/>
    <property type="project" value="InterPro"/>
</dbReference>
<feature type="region of interest" description="Disordered" evidence="11">
    <location>
        <begin position="551"/>
        <end position="575"/>
    </location>
</feature>
<dbReference type="InterPro" id="IPR027417">
    <property type="entry name" value="P-loop_NTPase"/>
</dbReference>
<dbReference type="AlphaFoldDB" id="A0AAF0CEL7"/>
<dbReference type="KEGG" id="hfl:PUV54_10585"/>
<comment type="similarity">
    <text evidence="2 9">Belongs to the RecN family.</text>
</comment>
<evidence type="ECO:0000313" key="13">
    <source>
        <dbReference type="EMBL" id="WDI30404.1"/>
    </source>
</evidence>
<keyword evidence="7 9" id="KW-0234">DNA repair</keyword>
<evidence type="ECO:0000256" key="1">
    <source>
        <dbReference type="ARBA" id="ARBA00003618"/>
    </source>
</evidence>
<proteinExistence type="inferred from homology"/>
<evidence type="ECO:0000256" key="11">
    <source>
        <dbReference type="SAM" id="MobiDB-lite"/>
    </source>
</evidence>
<protein>
    <recommendedName>
        <fullName evidence="3 9">DNA repair protein RecN</fullName>
    </recommendedName>
    <alternativeName>
        <fullName evidence="8 9">Recombination protein N</fullName>
    </alternativeName>
</protein>
<dbReference type="CDD" id="cd03241">
    <property type="entry name" value="ABC_RecN"/>
    <property type="match status" value="2"/>
</dbReference>
<dbReference type="SUPFAM" id="SSF52540">
    <property type="entry name" value="P-loop containing nucleoside triphosphate hydrolases"/>
    <property type="match status" value="1"/>
</dbReference>
<dbReference type="PANTHER" id="PTHR11059:SF0">
    <property type="entry name" value="DNA REPAIR PROTEIN RECN"/>
    <property type="match status" value="1"/>
</dbReference>
<sequence length="575" mass="61788">MLTALQIQDFVLIDQARLTLGAGMTALTGETGAGKSILLDALGLAVGGRAERGAVRQGAKQGIVSVIFEPQSNHPVWKVLEENGLDTGEDQVILRRVQGTDGRGRGFVNDQPVSIRMLRTVGETLIEIHGQHDGRGFLTASAHRGMLDEFGGLSKKADAMRALWRDWRDAEEALEEKKRERDAAIREADYLRHVVGALGKLDPQEDEEAELALRRAELMASDKIADDLNAAAAAMSDGGFDSKLAGALRRIERAAAQMSGDDNPLAKLAARLDSALNEAAEARSALDDAIARFGADPDELDRVEERLFALRAEARKHGVTPDGLCGFLEKARQTLDDLEQGEAAFGELEETMRKTKAAFEKEAKALSKARVEAAKKLDRAVAKELAPLKLGKAAFETKVASDESHPTSEGFDTVEFMVATNPGAPAGPLKTIASGGELSRFVLAMKAALSVKENRTVIIFDEVDAGVGGAVADAVGERLARLASDAQVLVVTHSPQVAARAGSHWRIEKKQTKSTTLTKVTPLEPSDREEEIARMLSGAEVTDEARAAARRLLKEPLDPNKTAKKPARKKLAKTG</sequence>
<keyword evidence="4" id="KW-0547">Nucleotide-binding</keyword>
<dbReference type="GO" id="GO:0005524">
    <property type="term" value="F:ATP binding"/>
    <property type="evidence" value="ECO:0007669"/>
    <property type="project" value="UniProtKB-KW"/>
</dbReference>
<keyword evidence="14" id="KW-1185">Reference proteome</keyword>
<dbReference type="Proteomes" id="UP001214043">
    <property type="component" value="Chromosome"/>
</dbReference>
<keyword evidence="5 9" id="KW-0227">DNA damage</keyword>
<evidence type="ECO:0000256" key="3">
    <source>
        <dbReference type="ARBA" id="ARBA00021315"/>
    </source>
</evidence>
<dbReference type="GO" id="GO:0043590">
    <property type="term" value="C:bacterial nucleoid"/>
    <property type="evidence" value="ECO:0007669"/>
    <property type="project" value="TreeGrafter"/>
</dbReference>
<feature type="compositionally biased region" description="Basic residues" evidence="11">
    <location>
        <begin position="562"/>
        <end position="575"/>
    </location>
</feature>
<dbReference type="Gene3D" id="3.40.50.300">
    <property type="entry name" value="P-loop containing nucleotide triphosphate hydrolases"/>
    <property type="match status" value="2"/>
</dbReference>
<keyword evidence="6" id="KW-0067">ATP-binding</keyword>